<sequence>MSTTSKSPNLLIEVCIDSVESALAAVRGGADRLELCGNLNIGGGITPSLGLFIAVQKAVPRIPIMVMIRPRTGDFLYSEYEIEVMIEDILTFKKQGAQGVVFGVLDEAGKVDVAQTQRLVTQALPLEVCFHRAFDMTVSSTEAWSNVCDIKGITRILTSGHGKTATCADALEELRLLIQTSSSSEGRTPIKLCPGSGINASTLPVLCKALLPYRLDEIHLSGGEWAESAMRWRPQDMGMGTGGNGDWGIWRTSEEAIRAVRTVADTIYTNLGSAQG</sequence>
<evidence type="ECO:0000313" key="1">
    <source>
        <dbReference type="EMBL" id="KAH7916461.1"/>
    </source>
</evidence>
<protein>
    <submittedName>
        <fullName evidence="1">Copper homeostasis CutC domain-containing protein</fullName>
    </submittedName>
</protein>
<gene>
    <name evidence="1" type="ORF">BJ138DRAFT_1169278</name>
</gene>
<keyword evidence="2" id="KW-1185">Reference proteome</keyword>
<proteinExistence type="predicted"/>
<evidence type="ECO:0000313" key="2">
    <source>
        <dbReference type="Proteomes" id="UP000790377"/>
    </source>
</evidence>
<organism evidence="1 2">
    <name type="scientific">Hygrophoropsis aurantiaca</name>
    <dbReference type="NCBI Taxonomy" id="72124"/>
    <lineage>
        <taxon>Eukaryota</taxon>
        <taxon>Fungi</taxon>
        <taxon>Dikarya</taxon>
        <taxon>Basidiomycota</taxon>
        <taxon>Agaricomycotina</taxon>
        <taxon>Agaricomycetes</taxon>
        <taxon>Agaricomycetidae</taxon>
        <taxon>Boletales</taxon>
        <taxon>Coniophorineae</taxon>
        <taxon>Hygrophoropsidaceae</taxon>
        <taxon>Hygrophoropsis</taxon>
    </lineage>
</organism>
<dbReference type="Proteomes" id="UP000790377">
    <property type="component" value="Unassembled WGS sequence"/>
</dbReference>
<name>A0ACB8AS84_9AGAM</name>
<comment type="caution">
    <text evidence="1">The sequence shown here is derived from an EMBL/GenBank/DDBJ whole genome shotgun (WGS) entry which is preliminary data.</text>
</comment>
<dbReference type="EMBL" id="MU267591">
    <property type="protein sequence ID" value="KAH7916461.1"/>
    <property type="molecule type" value="Genomic_DNA"/>
</dbReference>
<reference evidence="1" key="1">
    <citation type="journal article" date="2021" name="New Phytol.">
        <title>Evolutionary innovations through gain and loss of genes in the ectomycorrhizal Boletales.</title>
        <authorList>
            <person name="Wu G."/>
            <person name="Miyauchi S."/>
            <person name="Morin E."/>
            <person name="Kuo A."/>
            <person name="Drula E."/>
            <person name="Varga T."/>
            <person name="Kohler A."/>
            <person name="Feng B."/>
            <person name="Cao Y."/>
            <person name="Lipzen A."/>
            <person name="Daum C."/>
            <person name="Hundley H."/>
            <person name="Pangilinan J."/>
            <person name="Johnson J."/>
            <person name="Barry K."/>
            <person name="LaButti K."/>
            <person name="Ng V."/>
            <person name="Ahrendt S."/>
            <person name="Min B."/>
            <person name="Choi I.G."/>
            <person name="Park H."/>
            <person name="Plett J.M."/>
            <person name="Magnuson J."/>
            <person name="Spatafora J.W."/>
            <person name="Nagy L.G."/>
            <person name="Henrissat B."/>
            <person name="Grigoriev I.V."/>
            <person name="Yang Z.L."/>
            <person name="Xu J."/>
            <person name="Martin F.M."/>
        </authorList>
    </citation>
    <scope>NUCLEOTIDE SEQUENCE</scope>
    <source>
        <strain evidence="1">ATCC 28755</strain>
    </source>
</reference>
<accession>A0ACB8AS84</accession>